<evidence type="ECO:0000256" key="1">
    <source>
        <dbReference type="SAM" id="MobiDB-lite"/>
    </source>
</evidence>
<feature type="region of interest" description="Disordered" evidence="1">
    <location>
        <begin position="61"/>
        <end position="113"/>
    </location>
</feature>
<feature type="compositionally biased region" description="Polar residues" evidence="1">
    <location>
        <begin position="96"/>
        <end position="113"/>
    </location>
</feature>
<feature type="compositionally biased region" description="Low complexity" evidence="1">
    <location>
        <begin position="171"/>
        <end position="186"/>
    </location>
</feature>
<dbReference type="SUPFAM" id="SSF47473">
    <property type="entry name" value="EF-hand"/>
    <property type="match status" value="1"/>
</dbReference>
<dbReference type="AlphaFoldDB" id="A0A9P7YQQ9"/>
<feature type="region of interest" description="Disordered" evidence="1">
    <location>
        <begin position="368"/>
        <end position="457"/>
    </location>
</feature>
<proteinExistence type="predicted"/>
<feature type="compositionally biased region" description="Basic and acidic residues" evidence="1">
    <location>
        <begin position="447"/>
        <end position="457"/>
    </location>
</feature>
<name>A0A9P7YQQ9_9HELO</name>
<feature type="compositionally biased region" description="Low complexity" evidence="1">
    <location>
        <begin position="368"/>
        <end position="377"/>
    </location>
</feature>
<dbReference type="InterPro" id="IPR000261">
    <property type="entry name" value="EH_dom"/>
</dbReference>
<comment type="caution">
    <text evidence="3">The sequence shown here is derived from an EMBL/GenBank/DDBJ whole genome shotgun (WGS) entry which is preliminary data.</text>
</comment>
<feature type="compositionally biased region" description="Pro residues" evidence="1">
    <location>
        <begin position="287"/>
        <end position="296"/>
    </location>
</feature>
<feature type="compositionally biased region" description="Basic residues" evidence="1">
    <location>
        <begin position="390"/>
        <end position="401"/>
    </location>
</feature>
<feature type="compositionally biased region" description="Basic residues" evidence="1">
    <location>
        <begin position="432"/>
        <end position="446"/>
    </location>
</feature>
<accession>A0A9P7YQQ9</accession>
<dbReference type="InterPro" id="IPR011992">
    <property type="entry name" value="EF-hand-dom_pair"/>
</dbReference>
<feature type="compositionally biased region" description="Low complexity" evidence="1">
    <location>
        <begin position="316"/>
        <end position="325"/>
    </location>
</feature>
<dbReference type="Proteomes" id="UP000824998">
    <property type="component" value="Unassembled WGS sequence"/>
</dbReference>
<dbReference type="OrthoDB" id="10045710at2759"/>
<evidence type="ECO:0000313" key="4">
    <source>
        <dbReference type="Proteomes" id="UP000824998"/>
    </source>
</evidence>
<feature type="domain" description="EH" evidence="2">
    <location>
        <begin position="463"/>
        <end position="545"/>
    </location>
</feature>
<organism evidence="3 4">
    <name type="scientific">Amylocarpus encephaloides</name>
    <dbReference type="NCBI Taxonomy" id="45428"/>
    <lineage>
        <taxon>Eukaryota</taxon>
        <taxon>Fungi</taxon>
        <taxon>Dikarya</taxon>
        <taxon>Ascomycota</taxon>
        <taxon>Pezizomycotina</taxon>
        <taxon>Leotiomycetes</taxon>
        <taxon>Helotiales</taxon>
        <taxon>Helotiales incertae sedis</taxon>
        <taxon>Amylocarpus</taxon>
    </lineage>
</organism>
<evidence type="ECO:0000313" key="3">
    <source>
        <dbReference type="EMBL" id="KAG9238011.1"/>
    </source>
</evidence>
<feature type="region of interest" description="Disordered" evidence="1">
    <location>
        <begin position="1"/>
        <end position="23"/>
    </location>
</feature>
<feature type="region of interest" description="Disordered" evidence="1">
    <location>
        <begin position="142"/>
        <end position="332"/>
    </location>
</feature>
<dbReference type="Gene3D" id="1.10.238.10">
    <property type="entry name" value="EF-hand"/>
    <property type="match status" value="1"/>
</dbReference>
<dbReference type="SMART" id="SM00027">
    <property type="entry name" value="EH"/>
    <property type="match status" value="1"/>
</dbReference>
<protein>
    <recommendedName>
        <fullName evidence="2">EH domain-containing protein</fullName>
    </recommendedName>
</protein>
<reference evidence="3" key="1">
    <citation type="journal article" date="2021" name="IMA Fungus">
        <title>Genomic characterization of three marine fungi, including Emericellopsis atlantica sp. nov. with signatures of a generalist lifestyle and marine biomass degradation.</title>
        <authorList>
            <person name="Hagestad O.C."/>
            <person name="Hou L."/>
            <person name="Andersen J.H."/>
            <person name="Hansen E.H."/>
            <person name="Altermark B."/>
            <person name="Li C."/>
            <person name="Kuhnert E."/>
            <person name="Cox R.J."/>
            <person name="Crous P.W."/>
            <person name="Spatafora J.W."/>
            <person name="Lail K."/>
            <person name="Amirebrahimi M."/>
            <person name="Lipzen A."/>
            <person name="Pangilinan J."/>
            <person name="Andreopoulos W."/>
            <person name="Hayes R.D."/>
            <person name="Ng V."/>
            <person name="Grigoriev I.V."/>
            <person name="Jackson S.A."/>
            <person name="Sutton T.D.S."/>
            <person name="Dobson A.D.W."/>
            <person name="Rama T."/>
        </authorList>
    </citation>
    <scope>NUCLEOTIDE SEQUENCE</scope>
    <source>
        <strain evidence="3">TRa018bII</strain>
    </source>
</reference>
<gene>
    <name evidence="3" type="ORF">BJ875DRAFT_102413</name>
</gene>
<evidence type="ECO:0000259" key="2">
    <source>
        <dbReference type="PROSITE" id="PS50031"/>
    </source>
</evidence>
<dbReference type="PROSITE" id="PS50031">
    <property type="entry name" value="EH"/>
    <property type="match status" value="1"/>
</dbReference>
<sequence length="570" mass="61381">MSTGNAQGHQGKVGRDVLATESSHSAALRGAALAFGKPPVKPKSKMDAYSGSNGALAAAAKVGGGRTLGNKASVSSLGEPADRTKGTGDFGGSLSRRPSASGNTRSGGLQQYGQIGQAGNGLLRPVMDQARSASFIAANLAASRSPSVSPNFTGHQRRPSTSVGLEKSFTSRSPSPLKSSSSSRSSDQPLDLTPIAPTTSLIDMFEKTMTGPVSRPTTKRPVGVASKMEVPPSRQRASYPSVVRASTPPPPKPPRPEVIPRDTSQAPQPQSAGRATIESKRLGAKPEVPPSKPVNIPPRRTSVPNPHKDDQDDASSDASFVSASDYKPSWRAEIHEQQRRRLTSSSAVSVTSSVAVDSLANAIVASSLASSRAGSPSRHLRAPAPPPTRRSPRSHLFHNHNSRSASPVRHVGLRTTLRKEQKEEEIDEGAKRRTKKAHLMKKHPNKHHEGDRKRWRDEITDRERKRYEAVWASNKGLHMPDIPGSEMLVCNLVVRDIWSRSRLHDDVLEEAYGLVDRMGGGWLGKEEFVVGLWLVDQRLKGRKLPIRVSESVWTSVGVLGGIRVRGNGKR</sequence>
<dbReference type="EMBL" id="MU251377">
    <property type="protein sequence ID" value="KAG9238011.1"/>
    <property type="molecule type" value="Genomic_DNA"/>
</dbReference>
<keyword evidence="4" id="KW-1185">Reference proteome</keyword>
<feature type="compositionally biased region" description="Polar residues" evidence="1">
    <location>
        <begin position="142"/>
        <end position="163"/>
    </location>
</feature>
<feature type="compositionally biased region" description="Polar residues" evidence="1">
    <location>
        <begin position="262"/>
        <end position="273"/>
    </location>
</feature>